<dbReference type="EMBL" id="JAGSOI010000055">
    <property type="protein sequence ID" value="MCM1987537.1"/>
    <property type="molecule type" value="Genomic_DNA"/>
</dbReference>
<protein>
    <submittedName>
        <fullName evidence="1">DUF473 domain-containing protein</fullName>
    </submittedName>
</protein>
<dbReference type="AlphaFoldDB" id="A0A9E5DC71"/>
<reference evidence="1" key="1">
    <citation type="journal article" date="2021" name="mSystems">
        <title>Bacteria and Archaea Synergistically Convert Glycine Betaine to Biogenic Methane in the Formosa Cold Seep of the South China Sea.</title>
        <authorList>
            <person name="Li L."/>
            <person name="Zhang W."/>
            <person name="Zhang S."/>
            <person name="Song L."/>
            <person name="Sun Q."/>
            <person name="Zhang H."/>
            <person name="Xiang H."/>
            <person name="Dong X."/>
        </authorList>
    </citation>
    <scope>NUCLEOTIDE SEQUENCE</scope>
    <source>
        <strain evidence="1">LLY</strain>
    </source>
</reference>
<dbReference type="RefSeq" id="WP_250868888.1">
    <property type="nucleotide sequence ID" value="NZ_JAGSOI010000055.1"/>
</dbReference>
<proteinExistence type="predicted"/>
<comment type="caution">
    <text evidence="1">The sequence shown here is derived from an EMBL/GenBank/DDBJ whole genome shotgun (WGS) entry which is preliminary data.</text>
</comment>
<dbReference type="Pfam" id="PF04322">
    <property type="entry name" value="DUF473"/>
    <property type="match status" value="1"/>
</dbReference>
<dbReference type="InterPro" id="IPR007417">
    <property type="entry name" value="DUF473"/>
</dbReference>
<reference evidence="1" key="2">
    <citation type="submission" date="2021-04" db="EMBL/GenBank/DDBJ databases">
        <authorList>
            <person name="Dong X."/>
        </authorList>
    </citation>
    <scope>NUCLEOTIDE SEQUENCE</scope>
    <source>
        <strain evidence="1">LLY</strain>
    </source>
</reference>
<sequence>MEYVALTGISDIVMSDLKANLLRTIEIRSPQNFFTSLNLNVGDHIFVTHTSVQDIMRGTPGVVAQVVKHHVSTHRTVTGNDTFYEEHESMMIRLQLKSIGLARINNILSNELGKVTLVDAEQACFYEAR</sequence>
<name>A0A9E5DC71_9EURY</name>
<gene>
    <name evidence="1" type="ORF">KDK67_11205</name>
</gene>
<accession>A0A9E5DC71</accession>
<evidence type="ECO:0000313" key="1">
    <source>
        <dbReference type="EMBL" id="MCM1987537.1"/>
    </source>
</evidence>
<evidence type="ECO:0000313" key="2">
    <source>
        <dbReference type="Proteomes" id="UP001056766"/>
    </source>
</evidence>
<dbReference type="Proteomes" id="UP001056766">
    <property type="component" value="Unassembled WGS sequence"/>
</dbReference>
<keyword evidence="2" id="KW-1185">Reference proteome</keyword>
<organism evidence="1 2">
    <name type="scientific">Methanococcoides seepicolus</name>
    <dbReference type="NCBI Taxonomy" id="2828780"/>
    <lineage>
        <taxon>Archaea</taxon>
        <taxon>Methanobacteriati</taxon>
        <taxon>Methanobacteriota</taxon>
        <taxon>Stenosarchaea group</taxon>
        <taxon>Methanomicrobia</taxon>
        <taxon>Methanosarcinales</taxon>
        <taxon>Methanosarcinaceae</taxon>
        <taxon>Methanococcoides</taxon>
    </lineage>
</organism>